<dbReference type="InterPro" id="IPR051446">
    <property type="entry name" value="HTH_trans_reg/aminotransferase"/>
</dbReference>
<keyword evidence="8" id="KW-0808">Transferase</keyword>
<evidence type="ECO:0000313" key="10">
    <source>
        <dbReference type="Proteomes" id="UP000526233"/>
    </source>
</evidence>
<evidence type="ECO:0000256" key="1">
    <source>
        <dbReference type="ARBA" id="ARBA00005384"/>
    </source>
</evidence>
<keyword evidence="3" id="KW-0805">Transcription regulation</keyword>
<reference evidence="8 9" key="1">
    <citation type="submission" date="2017-07" db="EMBL/GenBank/DDBJ databases">
        <title>Phylogenetic study on the rhizospheric bacterium Ochrobactrum sp. A44.</title>
        <authorList>
            <person name="Krzyzanowska D.M."/>
            <person name="Ossowicki A."/>
            <person name="Rajewska M."/>
            <person name="Maciag T."/>
            <person name="Kaczynski Z."/>
            <person name="Czerwicka M."/>
            <person name="Jafra S."/>
        </authorList>
    </citation>
    <scope>NUCLEOTIDE SEQUENCE [LARGE SCALE GENOMIC DNA]</scope>
    <source>
        <strain evidence="8 9">CCUG 30717</strain>
    </source>
</reference>
<dbReference type="CDD" id="cd07377">
    <property type="entry name" value="WHTH_GntR"/>
    <property type="match status" value="1"/>
</dbReference>
<dbReference type="Proteomes" id="UP000216188">
    <property type="component" value="Unassembled WGS sequence"/>
</dbReference>
<dbReference type="Pfam" id="PF00392">
    <property type="entry name" value="GntR"/>
    <property type="match status" value="1"/>
</dbReference>
<dbReference type="Gene3D" id="1.10.10.10">
    <property type="entry name" value="Winged helix-like DNA-binding domain superfamily/Winged helix DNA-binding domain"/>
    <property type="match status" value="1"/>
</dbReference>
<dbReference type="SUPFAM" id="SSF53383">
    <property type="entry name" value="PLP-dependent transferases"/>
    <property type="match status" value="1"/>
</dbReference>
<dbReference type="InterPro" id="IPR015422">
    <property type="entry name" value="PyrdxlP-dep_Trfase_small"/>
</dbReference>
<dbReference type="GO" id="GO:0003700">
    <property type="term" value="F:DNA-binding transcription factor activity"/>
    <property type="evidence" value="ECO:0007669"/>
    <property type="project" value="InterPro"/>
</dbReference>
<evidence type="ECO:0000256" key="5">
    <source>
        <dbReference type="ARBA" id="ARBA00023163"/>
    </source>
</evidence>
<dbReference type="GO" id="GO:0008483">
    <property type="term" value="F:transaminase activity"/>
    <property type="evidence" value="ECO:0007669"/>
    <property type="project" value="UniProtKB-KW"/>
</dbReference>
<dbReference type="SMART" id="SM00345">
    <property type="entry name" value="HTH_GNTR"/>
    <property type="match status" value="1"/>
</dbReference>
<proteinExistence type="inferred from homology"/>
<evidence type="ECO:0000313" key="9">
    <source>
        <dbReference type="Proteomes" id="UP000216188"/>
    </source>
</evidence>
<evidence type="ECO:0000256" key="3">
    <source>
        <dbReference type="ARBA" id="ARBA00023015"/>
    </source>
</evidence>
<dbReference type="InterPro" id="IPR036390">
    <property type="entry name" value="WH_DNA-bd_sf"/>
</dbReference>
<evidence type="ECO:0000256" key="2">
    <source>
        <dbReference type="ARBA" id="ARBA00022898"/>
    </source>
</evidence>
<dbReference type="STRING" id="419475.A8A54_16045"/>
<dbReference type="InterPro" id="IPR015424">
    <property type="entry name" value="PyrdxlP-dep_Trfase"/>
</dbReference>
<dbReference type="CDD" id="cd00609">
    <property type="entry name" value="AAT_like"/>
    <property type="match status" value="1"/>
</dbReference>
<dbReference type="PANTHER" id="PTHR46577">
    <property type="entry name" value="HTH-TYPE TRANSCRIPTIONAL REGULATORY PROTEIN GABR"/>
    <property type="match status" value="1"/>
</dbReference>
<dbReference type="EMBL" id="NNRM01000052">
    <property type="protein sequence ID" value="OYR20837.1"/>
    <property type="molecule type" value="Genomic_DNA"/>
</dbReference>
<dbReference type="InterPro" id="IPR015421">
    <property type="entry name" value="PyrdxlP-dep_Trfase_major"/>
</dbReference>
<keyword evidence="8" id="KW-0032">Aminotransferase</keyword>
<sequence length="474" mass="52092">MSCNDPVTFDVWQPVLELRKGSTKHRLLTDKIVEDIEKGVLKPETQMPTHRDLAHRLGLSVQTVSISYKEAERRGYLRGEVGRGTYVCNRVTERADRFMLDRDPSGTADLSIIRAVYMGAHERASRKLFEEMSQTDNASFMRPCRPIAGLDLHRNVACEWLRGLSVDVDPGRVIITNGAAHGLFLAVAAVVQPGEVVLTENLTDHGIIGMANVLGFTLRGLPTDREGILPEALETACKAGDVKALVIIPTLGNPTSHLMSAERRITVADIARRYGVFVIEDEVYKPILEERLPSMPELLPELGFFVTSFTKTVMTGLRTGYLVVPANYSIRVTSILRVTSWSGVNLVAEMASRWIEDGTATQLLEIQRNELRLRQSLVSDILGTHVIGSNPLSLCAWLQIPRNWSEDGLVRALASKGVAVTPSDPFVAGAERGNGGIRICLGGRLSQSALQMALETIRETFAQLPPVYDVSSIA</sequence>
<keyword evidence="2" id="KW-0663">Pyridoxal phosphate</keyword>
<protein>
    <submittedName>
        <fullName evidence="8">Aminotransferase class I and II family protein</fullName>
    </submittedName>
    <submittedName>
        <fullName evidence="7">PLP-dependent aminotransferase family protein</fullName>
    </submittedName>
</protein>
<dbReference type="Gene3D" id="3.40.640.10">
    <property type="entry name" value="Type I PLP-dependent aspartate aminotransferase-like (Major domain)"/>
    <property type="match status" value="1"/>
</dbReference>
<evidence type="ECO:0000259" key="6">
    <source>
        <dbReference type="PROSITE" id="PS50949"/>
    </source>
</evidence>
<dbReference type="Proteomes" id="UP000526233">
    <property type="component" value="Unassembled WGS sequence"/>
</dbReference>
<dbReference type="InterPro" id="IPR004839">
    <property type="entry name" value="Aminotransferase_I/II_large"/>
</dbReference>
<dbReference type="EMBL" id="PKQI01000001">
    <property type="protein sequence ID" value="NNV20065.1"/>
    <property type="molecule type" value="Genomic_DNA"/>
</dbReference>
<evidence type="ECO:0000313" key="7">
    <source>
        <dbReference type="EMBL" id="NNV20065.1"/>
    </source>
</evidence>
<evidence type="ECO:0000256" key="4">
    <source>
        <dbReference type="ARBA" id="ARBA00023125"/>
    </source>
</evidence>
<dbReference type="InterPro" id="IPR036388">
    <property type="entry name" value="WH-like_DNA-bd_sf"/>
</dbReference>
<dbReference type="GO" id="GO:0030170">
    <property type="term" value="F:pyridoxal phosphate binding"/>
    <property type="evidence" value="ECO:0007669"/>
    <property type="project" value="InterPro"/>
</dbReference>
<dbReference type="InterPro" id="IPR000524">
    <property type="entry name" value="Tscrpt_reg_HTH_GntR"/>
</dbReference>
<feature type="domain" description="HTH gntR-type" evidence="6">
    <location>
        <begin position="22"/>
        <end position="90"/>
    </location>
</feature>
<keyword evidence="4" id="KW-0238">DNA-binding</keyword>
<gene>
    <name evidence="8" type="ORF">CEV34_5255</name>
    <name evidence="7" type="ORF">EHE22_06435</name>
</gene>
<name>A0A256G161_9HYPH</name>
<comment type="caution">
    <text evidence="8">The sequence shown here is derived from an EMBL/GenBank/DDBJ whole genome shotgun (WGS) entry which is preliminary data.</text>
</comment>
<accession>A0A256G161</accession>
<dbReference type="PANTHER" id="PTHR46577:SF1">
    <property type="entry name" value="HTH-TYPE TRANSCRIPTIONAL REGULATORY PROTEIN GABR"/>
    <property type="match status" value="1"/>
</dbReference>
<evidence type="ECO:0000313" key="8">
    <source>
        <dbReference type="EMBL" id="OYR20837.1"/>
    </source>
</evidence>
<dbReference type="Pfam" id="PF00155">
    <property type="entry name" value="Aminotran_1_2"/>
    <property type="match status" value="1"/>
</dbReference>
<dbReference type="GO" id="GO:0003677">
    <property type="term" value="F:DNA binding"/>
    <property type="evidence" value="ECO:0007669"/>
    <property type="project" value="UniProtKB-KW"/>
</dbReference>
<dbReference type="SUPFAM" id="SSF46785">
    <property type="entry name" value="Winged helix' DNA-binding domain"/>
    <property type="match status" value="1"/>
</dbReference>
<keyword evidence="9" id="KW-1185">Reference proteome</keyword>
<keyword evidence="5" id="KW-0804">Transcription</keyword>
<dbReference type="PROSITE" id="PS50949">
    <property type="entry name" value="HTH_GNTR"/>
    <property type="match status" value="1"/>
</dbReference>
<dbReference type="AlphaFoldDB" id="A0A256G161"/>
<organism evidence="8 9">
    <name type="scientific">Brucella pseudogrignonensis</name>
    <dbReference type="NCBI Taxonomy" id="419475"/>
    <lineage>
        <taxon>Bacteria</taxon>
        <taxon>Pseudomonadati</taxon>
        <taxon>Pseudomonadota</taxon>
        <taxon>Alphaproteobacteria</taxon>
        <taxon>Hyphomicrobiales</taxon>
        <taxon>Brucellaceae</taxon>
        <taxon>Brucella/Ochrobactrum group</taxon>
        <taxon>Brucella</taxon>
    </lineage>
</organism>
<dbReference type="RefSeq" id="WP_007879994.1">
    <property type="nucleotide sequence ID" value="NZ_CAXURC020000002.1"/>
</dbReference>
<reference evidence="7 10" key="2">
    <citation type="submission" date="2018-11" db="EMBL/GenBank/DDBJ databases">
        <title>Genome sequencing and analysis.</title>
        <authorList>
            <person name="Huang Y.-T."/>
        </authorList>
    </citation>
    <scope>NUCLEOTIDE SEQUENCE [LARGE SCALE GENOMIC DNA]</scope>
    <source>
        <strain evidence="7 10">SHIN</strain>
    </source>
</reference>
<dbReference type="Gene3D" id="3.90.1150.10">
    <property type="entry name" value="Aspartate Aminotransferase, domain 1"/>
    <property type="match status" value="1"/>
</dbReference>
<comment type="similarity">
    <text evidence="1">In the C-terminal section; belongs to the class-I pyridoxal-phosphate-dependent aminotransferase family.</text>
</comment>